<dbReference type="Proteomes" id="UP000503447">
    <property type="component" value="Chromosome"/>
</dbReference>
<dbReference type="EMBL" id="CP053452">
    <property type="protein sequence ID" value="QJW95414.1"/>
    <property type="molecule type" value="Genomic_DNA"/>
</dbReference>
<sequence length="143" mass="14431">MPAVAASVVVRTILTDDINLAADEVIKRARAKGATGTDKSLRDTIYNVKSGLKKKGVKPAAVPAAAREIKAPTAPMVAATTPSSPSPDLTTMLANVALVNSVVGACGGAESTRKVAEAVRACGGVEAFLQHVDLVAGIRGPSA</sequence>
<dbReference type="RefSeq" id="WP_171471199.1">
    <property type="nucleotide sequence ID" value="NZ_CP053452.2"/>
</dbReference>
<dbReference type="KEGG" id="ftj:FTUN_2963"/>
<name>A0A6M5YPI5_9BACT</name>
<accession>A0A6M5YPI5</accession>
<organism evidence="1 2">
    <name type="scientific">Frigoriglobus tundricola</name>
    <dbReference type="NCBI Taxonomy" id="2774151"/>
    <lineage>
        <taxon>Bacteria</taxon>
        <taxon>Pseudomonadati</taxon>
        <taxon>Planctomycetota</taxon>
        <taxon>Planctomycetia</taxon>
        <taxon>Gemmatales</taxon>
        <taxon>Gemmataceae</taxon>
        <taxon>Frigoriglobus</taxon>
    </lineage>
</organism>
<dbReference type="AlphaFoldDB" id="A0A6M5YPI5"/>
<keyword evidence="2" id="KW-1185">Reference proteome</keyword>
<proteinExistence type="predicted"/>
<evidence type="ECO:0000313" key="1">
    <source>
        <dbReference type="EMBL" id="QJW95414.1"/>
    </source>
</evidence>
<gene>
    <name evidence="1" type="ORF">FTUN_2963</name>
</gene>
<protein>
    <submittedName>
        <fullName evidence="1">Uncharacterized protein</fullName>
    </submittedName>
</protein>
<reference evidence="2" key="1">
    <citation type="submission" date="2020-05" db="EMBL/GenBank/DDBJ databases">
        <title>Frigoriglobus tundricola gen. nov., sp. nov., a psychrotolerant cellulolytic planctomycete of the family Gemmataceae with two divergent copies of 16S rRNA gene.</title>
        <authorList>
            <person name="Kulichevskaya I.S."/>
            <person name="Ivanova A.A."/>
            <person name="Naumoff D.G."/>
            <person name="Beletsky A.V."/>
            <person name="Rijpstra W.I.C."/>
            <person name="Sinninghe Damste J.S."/>
            <person name="Mardanov A.V."/>
            <person name="Ravin N.V."/>
            <person name="Dedysh S.N."/>
        </authorList>
    </citation>
    <scope>NUCLEOTIDE SEQUENCE [LARGE SCALE GENOMIC DNA]</scope>
    <source>
        <strain evidence="2">PL17</strain>
    </source>
</reference>
<evidence type="ECO:0000313" key="2">
    <source>
        <dbReference type="Proteomes" id="UP000503447"/>
    </source>
</evidence>